<dbReference type="EMBL" id="LPNM01000001">
    <property type="protein sequence ID" value="OEJ92435.1"/>
    <property type="molecule type" value="Genomic_DNA"/>
</dbReference>
<evidence type="ECO:0000313" key="10">
    <source>
        <dbReference type="EMBL" id="OEJ92435.1"/>
    </source>
</evidence>
<gene>
    <name evidence="10" type="ORF">AWRI3579_g242</name>
</gene>
<dbReference type="GO" id="GO:0005829">
    <property type="term" value="C:cytosol"/>
    <property type="evidence" value="ECO:0007669"/>
    <property type="project" value="TreeGrafter"/>
</dbReference>
<evidence type="ECO:0000256" key="5">
    <source>
        <dbReference type="PIRSR" id="PIRSR000185-1"/>
    </source>
</evidence>
<proteinExistence type="inferred from homology"/>
<dbReference type="Gene3D" id="1.10.285.10">
    <property type="entry name" value="Glutamate Dehydrogenase, chain A, domain 3"/>
    <property type="match status" value="2"/>
</dbReference>
<dbReference type="PRINTS" id="PR00082">
    <property type="entry name" value="GLFDHDRGNASE"/>
</dbReference>
<keyword evidence="6" id="KW-0520">NAD</keyword>
<keyword evidence="6" id="KW-0547">Nucleotide-binding</keyword>
<dbReference type="InterPro" id="IPR046346">
    <property type="entry name" value="Aminoacid_DH-like_N_sf"/>
</dbReference>
<dbReference type="Proteomes" id="UP000095728">
    <property type="component" value="Unassembled WGS sequence"/>
</dbReference>
<dbReference type="STRING" id="56408.A0A1E5S099"/>
<dbReference type="Gene3D" id="3.40.50.720">
    <property type="entry name" value="NAD(P)-binding Rossmann-like Domain"/>
    <property type="match status" value="1"/>
</dbReference>
<dbReference type="InterPro" id="IPR050724">
    <property type="entry name" value="Glu_Leu_Phe_Val_DH"/>
</dbReference>
<evidence type="ECO:0000256" key="1">
    <source>
        <dbReference type="ARBA" id="ARBA00006382"/>
    </source>
</evidence>
<sequence length="455" mass="49343">MSYEPEFEQAYKEVEDSLVQSTLFKHHPQYANVLKVLRVPQRIVQFRVTWENDKGEQEVATGYRVQLSNNLGPFKGGLRFHESVNLSVLKFLAFEQVFKNALTGTSIGGAKGGLNVNPQGRSDKELRRICQAFMAELHRHIGQDVDIPAGDINVGGKVIGLLFGAWRQYSNTFEGVLTGKGTNWGASPFRPEATGYGVVYITNDMIEYATKGKESIKGKRVAISGSGNVAQYAALKVLELGGTVVSLSDSKGAIVSESGISKADIEAVAAGKSDYKPLSAIFAESKSDIKFIPGARPWTNVTKVDVALPCATQNEVSGQEAEYLVKAGVKYVAEGSNMGSTPEAIEIFEKQRLAASSSSTDSGVWFCPPKLANMAGVMVSQFEMAQNSQRVTWEPEYVDSLIKKHMKEGLMLSIETASKYSNENTSDALPSLLKGANLAGFIKVADAMIDHGDVF</sequence>
<dbReference type="OrthoDB" id="6718861at2759"/>
<evidence type="ECO:0000256" key="4">
    <source>
        <dbReference type="PIRNR" id="PIRNR000185"/>
    </source>
</evidence>
<feature type="binding site" evidence="6">
    <location>
        <position position="380"/>
    </location>
    <ligand>
        <name>substrate</name>
    </ligand>
</feature>
<feature type="active site" description="Proton donor" evidence="5">
    <location>
        <position position="111"/>
    </location>
</feature>
<protein>
    <recommendedName>
        <fullName evidence="4">Glutamate dehydrogenase</fullName>
    </recommendedName>
</protein>
<feature type="binding site" evidence="6">
    <location>
        <position position="96"/>
    </location>
    <ligand>
        <name>substrate</name>
    </ligand>
</feature>
<dbReference type="FunFam" id="3.40.50.10860:FF:000002">
    <property type="entry name" value="Glutamate dehydrogenase"/>
    <property type="match status" value="1"/>
</dbReference>
<dbReference type="SUPFAM" id="SSF53223">
    <property type="entry name" value="Aminoacid dehydrogenase-like, N-terminal domain"/>
    <property type="match status" value="1"/>
</dbReference>
<evidence type="ECO:0000256" key="7">
    <source>
        <dbReference type="PIRSR" id="PIRSR000185-3"/>
    </source>
</evidence>
<feature type="binding site" evidence="6">
    <location>
        <position position="228"/>
    </location>
    <ligand>
        <name>NAD(+)</name>
        <dbReference type="ChEBI" id="CHEBI:57540"/>
    </ligand>
</feature>
<name>A0A1E5S099_9ASCO</name>
<reference evidence="11" key="1">
    <citation type="journal article" date="2016" name="Genome Announc.">
        <title>Genome sequences of three species of Hanseniaspora isolated from spontaneous wine fermentations.</title>
        <authorList>
            <person name="Sternes P.R."/>
            <person name="Lee D."/>
            <person name="Kutyna D.R."/>
            <person name="Borneman A.R."/>
        </authorList>
    </citation>
    <scope>NUCLEOTIDE SEQUENCE [LARGE SCALE GENOMIC DNA]</scope>
    <source>
        <strain evidence="11">AWRI3579</strain>
    </source>
</reference>
<dbReference type="Pfam" id="PF00208">
    <property type="entry name" value="ELFV_dehydrog"/>
    <property type="match status" value="1"/>
</dbReference>
<feature type="binding site" evidence="6">
    <location>
        <position position="194"/>
    </location>
    <ligand>
        <name>NAD(+)</name>
        <dbReference type="ChEBI" id="CHEBI:57540"/>
    </ligand>
</feature>
<evidence type="ECO:0000256" key="2">
    <source>
        <dbReference type="ARBA" id="ARBA00011643"/>
    </source>
</evidence>
<dbReference type="GO" id="GO:0006537">
    <property type="term" value="P:glutamate biosynthetic process"/>
    <property type="evidence" value="ECO:0007669"/>
    <property type="project" value="TreeGrafter"/>
</dbReference>
<evidence type="ECO:0000256" key="8">
    <source>
        <dbReference type="RuleBase" id="RU004417"/>
    </source>
</evidence>
<feature type="binding site" evidence="6">
    <location>
        <position position="99"/>
    </location>
    <ligand>
        <name>substrate</name>
    </ligand>
</feature>
<dbReference type="PANTHER" id="PTHR43571:SF1">
    <property type="entry name" value="NADP-SPECIFIC GLUTAMATE DEHYDROGENASE 1-RELATED"/>
    <property type="match status" value="1"/>
</dbReference>
<dbReference type="FunFam" id="3.40.50.720:FF:000030">
    <property type="entry name" value="Glutamate dehydrogenase"/>
    <property type="match status" value="1"/>
</dbReference>
<keyword evidence="11" id="KW-1185">Reference proteome</keyword>
<dbReference type="Gene3D" id="3.40.50.10860">
    <property type="entry name" value="Leucine Dehydrogenase, chain A, domain 1"/>
    <property type="match status" value="1"/>
</dbReference>
<comment type="caution">
    <text evidence="10">The sequence shown here is derived from an EMBL/GenBank/DDBJ whole genome shotgun (WGS) entry which is preliminary data.</text>
</comment>
<comment type="similarity">
    <text evidence="1 4 8">Belongs to the Glu/Leu/Phe/Val dehydrogenases family.</text>
</comment>
<dbReference type="Pfam" id="PF02812">
    <property type="entry name" value="ELFV_dehydrog_N"/>
    <property type="match status" value="1"/>
</dbReference>
<dbReference type="InterPro" id="IPR036291">
    <property type="entry name" value="NAD(P)-bd_dom_sf"/>
</dbReference>
<dbReference type="InterPro" id="IPR014362">
    <property type="entry name" value="Glu_DH"/>
</dbReference>
<feature type="domain" description="Glutamate/phenylalanine/leucine/valine/L-tryptophan dehydrogenase C-terminal" evidence="9">
    <location>
        <begin position="187"/>
        <end position="452"/>
    </location>
</feature>
<dbReference type="SMART" id="SM00839">
    <property type="entry name" value="ELFV_dehydrog"/>
    <property type="match status" value="1"/>
</dbReference>
<feature type="binding site" evidence="6">
    <location>
        <position position="150"/>
    </location>
    <ligand>
        <name>substrate</name>
    </ligand>
</feature>
<dbReference type="InterPro" id="IPR006095">
    <property type="entry name" value="Glu/Leu/Phe/Val/Trp_DH"/>
</dbReference>
<dbReference type="InterPro" id="IPR006096">
    <property type="entry name" value="Glu/Leu/Phe/Val/Trp_DH_C"/>
</dbReference>
<evidence type="ECO:0000256" key="6">
    <source>
        <dbReference type="PIRSR" id="PIRSR000185-2"/>
    </source>
</evidence>
<feature type="site" description="Important for catalysis" evidence="7">
    <location>
        <position position="151"/>
    </location>
</feature>
<accession>A0A1E5S099</accession>
<feature type="binding site" evidence="6">
    <location>
        <position position="75"/>
    </location>
    <ligand>
        <name>substrate</name>
    </ligand>
</feature>
<dbReference type="PANTHER" id="PTHR43571">
    <property type="entry name" value="NADP-SPECIFIC GLUTAMATE DEHYDROGENASE 1-RELATED"/>
    <property type="match status" value="1"/>
</dbReference>
<evidence type="ECO:0000313" key="11">
    <source>
        <dbReference type="Proteomes" id="UP000095728"/>
    </source>
</evidence>
<dbReference type="AlphaFoldDB" id="A0A1E5S099"/>
<evidence type="ECO:0000256" key="3">
    <source>
        <dbReference type="ARBA" id="ARBA00023002"/>
    </source>
</evidence>
<evidence type="ECO:0000259" key="9">
    <source>
        <dbReference type="SMART" id="SM00839"/>
    </source>
</evidence>
<dbReference type="GO" id="GO:0004354">
    <property type="term" value="F:glutamate dehydrogenase (NADP+) activity"/>
    <property type="evidence" value="ECO:0007669"/>
    <property type="project" value="TreeGrafter"/>
</dbReference>
<dbReference type="SUPFAM" id="SSF51735">
    <property type="entry name" value="NAD(P)-binding Rossmann-fold domains"/>
    <property type="match status" value="1"/>
</dbReference>
<dbReference type="InterPro" id="IPR006097">
    <property type="entry name" value="Glu/Leu/Phe/Val/Trp_DH_dimer"/>
</dbReference>
<dbReference type="FunCoup" id="A0A1E5S099">
    <property type="interactions" value="789"/>
</dbReference>
<dbReference type="InParanoid" id="A0A1E5S099"/>
<keyword evidence="3 4" id="KW-0560">Oxidoreductase</keyword>
<comment type="subunit">
    <text evidence="2">Homohexamer.</text>
</comment>
<dbReference type="GO" id="GO:0000166">
    <property type="term" value="F:nucleotide binding"/>
    <property type="evidence" value="ECO:0007669"/>
    <property type="project" value="UniProtKB-KW"/>
</dbReference>
<dbReference type="PIRSF" id="PIRSF000185">
    <property type="entry name" value="Glu_DH"/>
    <property type="match status" value="1"/>
</dbReference>
<organism evidence="10 11">
    <name type="scientific">Hanseniaspora osmophila</name>
    <dbReference type="NCBI Taxonomy" id="56408"/>
    <lineage>
        <taxon>Eukaryota</taxon>
        <taxon>Fungi</taxon>
        <taxon>Dikarya</taxon>
        <taxon>Ascomycota</taxon>
        <taxon>Saccharomycotina</taxon>
        <taxon>Saccharomycetes</taxon>
        <taxon>Saccharomycodales</taxon>
        <taxon>Saccharomycodaceae</taxon>
        <taxon>Hanseniaspora</taxon>
    </lineage>
</organism>